<accession>A0ABZ1T2M1</accession>
<organism evidence="2 3">
    <name type="scientific">Streptomyces virginiae</name>
    <name type="common">Streptomyces cinnamonensis</name>
    <dbReference type="NCBI Taxonomy" id="1961"/>
    <lineage>
        <taxon>Bacteria</taxon>
        <taxon>Bacillati</taxon>
        <taxon>Actinomycetota</taxon>
        <taxon>Actinomycetes</taxon>
        <taxon>Kitasatosporales</taxon>
        <taxon>Streptomycetaceae</taxon>
        <taxon>Streptomyces</taxon>
    </lineage>
</organism>
<sequence length="105" mass="11567">MAAKEVVLHRSGGPLGQGIAQRQRRSSPLHAGAGQQRDFGEDAAQTGQQRRELLNHSGSEVRFASLRFRCQTADTVLEPRKVIAVHGGDQVIDELAERGWHERTS</sequence>
<protein>
    <submittedName>
        <fullName evidence="2">Uncharacterized protein</fullName>
    </submittedName>
</protein>
<evidence type="ECO:0000256" key="1">
    <source>
        <dbReference type="SAM" id="MobiDB-lite"/>
    </source>
</evidence>
<dbReference type="RefSeq" id="WP_328959669.1">
    <property type="nucleotide sequence ID" value="NZ_CP108090.1"/>
</dbReference>
<dbReference type="EMBL" id="CP108090">
    <property type="protein sequence ID" value="WUQ10105.1"/>
    <property type="molecule type" value="Genomic_DNA"/>
</dbReference>
<proteinExistence type="predicted"/>
<name>A0ABZ1T2M1_STRVG</name>
<reference evidence="2" key="1">
    <citation type="submission" date="2022-10" db="EMBL/GenBank/DDBJ databases">
        <title>The complete genomes of actinobacterial strains from the NBC collection.</title>
        <authorList>
            <person name="Joergensen T.S."/>
            <person name="Alvarez Arevalo M."/>
            <person name="Sterndorff E.B."/>
            <person name="Faurdal D."/>
            <person name="Vuksanovic O."/>
            <person name="Mourched A.-S."/>
            <person name="Charusanti P."/>
            <person name="Shaw S."/>
            <person name="Blin K."/>
            <person name="Weber T."/>
        </authorList>
    </citation>
    <scope>NUCLEOTIDE SEQUENCE</scope>
    <source>
        <strain evidence="2">NBC_00248</strain>
    </source>
</reference>
<evidence type="ECO:0000313" key="2">
    <source>
        <dbReference type="EMBL" id="WUQ10105.1"/>
    </source>
</evidence>
<keyword evidence="3" id="KW-1185">Reference proteome</keyword>
<feature type="region of interest" description="Disordered" evidence="1">
    <location>
        <begin position="1"/>
        <end position="49"/>
    </location>
</feature>
<dbReference type="Proteomes" id="UP001432039">
    <property type="component" value="Chromosome"/>
</dbReference>
<gene>
    <name evidence="2" type="ORF">OG517_00785</name>
</gene>
<evidence type="ECO:0000313" key="3">
    <source>
        <dbReference type="Proteomes" id="UP001432039"/>
    </source>
</evidence>